<proteinExistence type="predicted"/>
<protein>
    <submittedName>
        <fullName evidence="2">Uncharacterized protein</fullName>
    </submittedName>
</protein>
<comment type="caution">
    <text evidence="2">The sequence shown here is derived from an EMBL/GenBank/DDBJ whole genome shotgun (WGS) entry which is preliminary data.</text>
</comment>
<dbReference type="EMBL" id="JBHUCM010000010">
    <property type="protein sequence ID" value="MFD1537376.1"/>
    <property type="molecule type" value="Genomic_DNA"/>
</dbReference>
<keyword evidence="1" id="KW-0812">Transmembrane</keyword>
<keyword evidence="1" id="KW-1133">Transmembrane helix</keyword>
<evidence type="ECO:0000313" key="3">
    <source>
        <dbReference type="Proteomes" id="UP001597097"/>
    </source>
</evidence>
<feature type="transmembrane region" description="Helical" evidence="1">
    <location>
        <begin position="54"/>
        <end position="75"/>
    </location>
</feature>
<sequence length="285" mass="30475">MNELSELARIRDEQLAGQASRAGARALLAAIVAEEPGTEAARSRTPRSRRARRLVVGLVATAALATVAVMGPSLLERDATSYANSAIDIELRGDEYVATIKDPFADHALYAEGFQALGLNIGVELIPVSPTQVGEIVRFGFAGTTQADRLGGGLKPDGCTLGQEGCFLTATVTKGFKGHGIFYLGRPAKPGEKYQAYADAGRKGEMLEGYDVDGRTVGEVAAEAHRRGLRVVFEIIEEVPNGYSTKQSAEAGDDWYVWAARPDQAGTVRLMVTEKHLKKNPVTGE</sequence>
<gene>
    <name evidence="2" type="ORF">ACFSJ0_10045</name>
</gene>
<reference evidence="3" key="1">
    <citation type="journal article" date="2019" name="Int. J. Syst. Evol. Microbiol.">
        <title>The Global Catalogue of Microorganisms (GCM) 10K type strain sequencing project: providing services to taxonomists for standard genome sequencing and annotation.</title>
        <authorList>
            <consortium name="The Broad Institute Genomics Platform"/>
            <consortium name="The Broad Institute Genome Sequencing Center for Infectious Disease"/>
            <person name="Wu L."/>
            <person name="Ma J."/>
        </authorList>
    </citation>
    <scope>NUCLEOTIDE SEQUENCE [LARGE SCALE GENOMIC DNA]</scope>
    <source>
        <strain evidence="3">CGMCC 1.15399</strain>
    </source>
</reference>
<keyword evidence="1" id="KW-0472">Membrane</keyword>
<name>A0ABW4G509_9ACTN</name>
<evidence type="ECO:0000256" key="1">
    <source>
        <dbReference type="SAM" id="Phobius"/>
    </source>
</evidence>
<evidence type="ECO:0000313" key="2">
    <source>
        <dbReference type="EMBL" id="MFD1537376.1"/>
    </source>
</evidence>
<organism evidence="2 3">
    <name type="scientific">Nonomuraea guangzhouensis</name>
    <dbReference type="NCBI Taxonomy" id="1291555"/>
    <lineage>
        <taxon>Bacteria</taxon>
        <taxon>Bacillati</taxon>
        <taxon>Actinomycetota</taxon>
        <taxon>Actinomycetes</taxon>
        <taxon>Streptosporangiales</taxon>
        <taxon>Streptosporangiaceae</taxon>
        <taxon>Nonomuraea</taxon>
    </lineage>
</organism>
<dbReference type="Proteomes" id="UP001597097">
    <property type="component" value="Unassembled WGS sequence"/>
</dbReference>
<dbReference type="RefSeq" id="WP_219534798.1">
    <property type="nucleotide sequence ID" value="NZ_JAHKRM010000023.1"/>
</dbReference>
<keyword evidence="3" id="KW-1185">Reference proteome</keyword>
<accession>A0ABW4G509</accession>